<evidence type="ECO:0000256" key="1">
    <source>
        <dbReference type="SAM" id="MobiDB-lite"/>
    </source>
</evidence>
<evidence type="ECO:0000313" key="2">
    <source>
        <dbReference type="EMBL" id="CAA7038854.1"/>
    </source>
</evidence>
<sequence>MLQLSPTKLDSTSNPNKNVTKTTKPDLARPQHWRSSPDPRDSSNLMLSPSLDIFTLNSSPQTTCTGATTPRQVCTYPNWGHYTQGLANRCLYWATTPK</sequence>
<keyword evidence="3" id="KW-1185">Reference proteome</keyword>
<accession>A0A6D2JS06</accession>
<protein>
    <submittedName>
        <fullName evidence="2">Uncharacterized protein</fullName>
    </submittedName>
</protein>
<feature type="compositionally biased region" description="Polar residues" evidence="1">
    <location>
        <begin position="1"/>
        <end position="22"/>
    </location>
</feature>
<feature type="region of interest" description="Disordered" evidence="1">
    <location>
        <begin position="1"/>
        <end position="47"/>
    </location>
</feature>
<gene>
    <name evidence="2" type="ORF">MERR_LOCUS26089</name>
</gene>
<organism evidence="2 3">
    <name type="scientific">Microthlaspi erraticum</name>
    <dbReference type="NCBI Taxonomy" id="1685480"/>
    <lineage>
        <taxon>Eukaryota</taxon>
        <taxon>Viridiplantae</taxon>
        <taxon>Streptophyta</taxon>
        <taxon>Embryophyta</taxon>
        <taxon>Tracheophyta</taxon>
        <taxon>Spermatophyta</taxon>
        <taxon>Magnoliopsida</taxon>
        <taxon>eudicotyledons</taxon>
        <taxon>Gunneridae</taxon>
        <taxon>Pentapetalae</taxon>
        <taxon>rosids</taxon>
        <taxon>malvids</taxon>
        <taxon>Brassicales</taxon>
        <taxon>Brassicaceae</taxon>
        <taxon>Coluteocarpeae</taxon>
        <taxon>Microthlaspi</taxon>
    </lineage>
</organism>
<proteinExistence type="predicted"/>
<comment type="caution">
    <text evidence="2">The sequence shown here is derived from an EMBL/GenBank/DDBJ whole genome shotgun (WGS) entry which is preliminary data.</text>
</comment>
<dbReference type="EMBL" id="CACVBM020001199">
    <property type="protein sequence ID" value="CAA7038854.1"/>
    <property type="molecule type" value="Genomic_DNA"/>
</dbReference>
<dbReference type="AlphaFoldDB" id="A0A6D2JS06"/>
<feature type="compositionally biased region" description="Basic and acidic residues" evidence="1">
    <location>
        <begin position="23"/>
        <end position="41"/>
    </location>
</feature>
<name>A0A6D2JS06_9BRAS</name>
<reference evidence="2" key="1">
    <citation type="submission" date="2020-01" db="EMBL/GenBank/DDBJ databases">
        <authorList>
            <person name="Mishra B."/>
        </authorList>
    </citation>
    <scope>NUCLEOTIDE SEQUENCE [LARGE SCALE GENOMIC DNA]</scope>
</reference>
<dbReference type="Proteomes" id="UP000467841">
    <property type="component" value="Unassembled WGS sequence"/>
</dbReference>
<evidence type="ECO:0000313" key="3">
    <source>
        <dbReference type="Proteomes" id="UP000467841"/>
    </source>
</evidence>